<comment type="catalytic activity">
    <reaction evidence="5">
        <text>an adenosine in mRNA + S-adenosyl-L-methionine = an N(6)-methyladenosine in mRNA + S-adenosyl-L-homocysteine + H(+)</text>
        <dbReference type="Rhea" id="RHEA:55584"/>
        <dbReference type="Rhea" id="RHEA-COMP:12414"/>
        <dbReference type="Rhea" id="RHEA-COMP:12417"/>
        <dbReference type="ChEBI" id="CHEBI:15378"/>
        <dbReference type="ChEBI" id="CHEBI:57856"/>
        <dbReference type="ChEBI" id="CHEBI:59789"/>
        <dbReference type="ChEBI" id="CHEBI:74411"/>
        <dbReference type="ChEBI" id="CHEBI:74449"/>
        <dbReference type="EC" id="2.1.1.348"/>
    </reaction>
</comment>
<proteinExistence type="inferred from homology"/>
<dbReference type="Pfam" id="PF05063">
    <property type="entry name" value="MT-A70"/>
    <property type="match status" value="1"/>
</dbReference>
<evidence type="ECO:0000256" key="5">
    <source>
        <dbReference type="ARBA" id="ARBA00048957"/>
    </source>
</evidence>
<dbReference type="GO" id="GO:0005634">
    <property type="term" value="C:nucleus"/>
    <property type="evidence" value="ECO:0007669"/>
    <property type="project" value="TreeGrafter"/>
</dbReference>
<dbReference type="Gene3D" id="3.40.50.150">
    <property type="entry name" value="Vaccinia Virus protein VP39"/>
    <property type="match status" value="1"/>
</dbReference>
<gene>
    <name evidence="8" type="ORF">WJX73_003541</name>
</gene>
<evidence type="ECO:0000313" key="9">
    <source>
        <dbReference type="Proteomes" id="UP001465755"/>
    </source>
</evidence>
<accession>A0AAW1NXU9</accession>
<dbReference type="GO" id="GO:0036396">
    <property type="term" value="C:RNA N6-methyladenosine methyltransferase complex"/>
    <property type="evidence" value="ECO:0007669"/>
    <property type="project" value="TreeGrafter"/>
</dbReference>
<protein>
    <recommendedName>
        <fullName evidence="1">mRNA m(6)A methyltransferase</fullName>
        <ecNumber evidence="1">2.1.1.348</ecNumber>
    </recommendedName>
</protein>
<name>A0AAW1NXU9_9CHLO</name>
<keyword evidence="4" id="KW-0949">S-adenosyl-L-methionine</keyword>
<feature type="region of interest" description="Disordered" evidence="7">
    <location>
        <begin position="72"/>
        <end position="104"/>
    </location>
</feature>
<dbReference type="EMBL" id="JALJOQ010000095">
    <property type="protein sequence ID" value="KAK9798897.1"/>
    <property type="molecule type" value="Genomic_DNA"/>
</dbReference>
<evidence type="ECO:0000256" key="7">
    <source>
        <dbReference type="SAM" id="MobiDB-lite"/>
    </source>
</evidence>
<evidence type="ECO:0000256" key="3">
    <source>
        <dbReference type="ARBA" id="ARBA00022679"/>
    </source>
</evidence>
<feature type="region of interest" description="Disordered" evidence="7">
    <location>
        <begin position="1"/>
        <end position="41"/>
    </location>
</feature>
<evidence type="ECO:0000256" key="1">
    <source>
        <dbReference type="ARBA" id="ARBA00012160"/>
    </source>
</evidence>
<dbReference type="AlphaFoldDB" id="A0AAW1NXU9"/>
<feature type="compositionally biased region" description="Polar residues" evidence="7">
    <location>
        <begin position="1"/>
        <end position="19"/>
    </location>
</feature>
<evidence type="ECO:0000256" key="2">
    <source>
        <dbReference type="ARBA" id="ARBA00022603"/>
    </source>
</evidence>
<comment type="similarity">
    <text evidence="6">Belongs to the MT-A70-like family.</text>
</comment>
<evidence type="ECO:0000313" key="8">
    <source>
        <dbReference type="EMBL" id="KAK9798897.1"/>
    </source>
</evidence>
<dbReference type="Proteomes" id="UP001465755">
    <property type="component" value="Unassembled WGS sequence"/>
</dbReference>
<evidence type="ECO:0000256" key="4">
    <source>
        <dbReference type="ARBA" id="ARBA00022691"/>
    </source>
</evidence>
<dbReference type="GO" id="GO:0032259">
    <property type="term" value="P:methylation"/>
    <property type="evidence" value="ECO:0007669"/>
    <property type="project" value="UniProtKB-KW"/>
</dbReference>
<dbReference type="PANTHER" id="PTHR12829">
    <property type="entry name" value="N6-ADENOSINE-METHYLTRANSFERASE"/>
    <property type="match status" value="1"/>
</dbReference>
<dbReference type="PANTHER" id="PTHR12829:SF7">
    <property type="entry name" value="N6-ADENOSINE-METHYLTRANSFERASE CATALYTIC SUBUNIT"/>
    <property type="match status" value="1"/>
</dbReference>
<sequence length="335" mass="37294">MLASHASAQSQMERVSPSKSAHKAPALLRGTDAQADERWQKLDDQDLDQEIAEYRESVAQLTQVLKGLGVEVSADEEKEQDASKPALPGLEGEENGEYTLGSVDDLDPSEWQVPPHCIPIHANVTTYDWRPLAAATQFDVIMMDPPWQLATANPTRGVSLGYSQLTDADIMNLPVPKLQSNGFLFVWVINAKYKFTLDLFERWGYRVVDEIVWVKMTVNRRLAKSHGYYLQHAKEVCLVGKKGADPPGTARSIASDVIYAERRGQSQKPEEIYQLIEELVPAGKYLEIFGRKNNLHNYWVTVGNEVTGTGLPQEDMDAVNNNKRIPGAVYGAAGR</sequence>
<dbReference type="SUPFAM" id="SSF53335">
    <property type="entry name" value="S-adenosyl-L-methionine-dependent methyltransferases"/>
    <property type="match status" value="1"/>
</dbReference>
<dbReference type="GO" id="GO:0001734">
    <property type="term" value="F:mRNA m(6)A methyltransferase activity"/>
    <property type="evidence" value="ECO:0007669"/>
    <property type="project" value="UniProtKB-EC"/>
</dbReference>
<keyword evidence="2" id="KW-0489">Methyltransferase</keyword>
<dbReference type="EC" id="2.1.1.348" evidence="1"/>
<comment type="caution">
    <text evidence="8">The sequence shown here is derived from an EMBL/GenBank/DDBJ whole genome shotgun (WGS) entry which is preliminary data.</text>
</comment>
<dbReference type="InterPro" id="IPR029063">
    <property type="entry name" value="SAM-dependent_MTases_sf"/>
</dbReference>
<dbReference type="InterPro" id="IPR007757">
    <property type="entry name" value="MT-A70-like"/>
</dbReference>
<keyword evidence="3" id="KW-0808">Transferase</keyword>
<keyword evidence="9" id="KW-1185">Reference proteome</keyword>
<dbReference type="PROSITE" id="PS51143">
    <property type="entry name" value="MT_A70"/>
    <property type="match status" value="1"/>
</dbReference>
<organism evidence="8 9">
    <name type="scientific">Symbiochloris irregularis</name>
    <dbReference type="NCBI Taxonomy" id="706552"/>
    <lineage>
        <taxon>Eukaryota</taxon>
        <taxon>Viridiplantae</taxon>
        <taxon>Chlorophyta</taxon>
        <taxon>core chlorophytes</taxon>
        <taxon>Trebouxiophyceae</taxon>
        <taxon>Trebouxiales</taxon>
        <taxon>Trebouxiaceae</taxon>
        <taxon>Symbiochloris</taxon>
    </lineage>
</organism>
<evidence type="ECO:0000256" key="6">
    <source>
        <dbReference type="PROSITE-ProRule" id="PRU00489"/>
    </source>
</evidence>
<reference evidence="8 9" key="1">
    <citation type="journal article" date="2024" name="Nat. Commun.">
        <title>Phylogenomics reveals the evolutionary origins of lichenization in chlorophyte algae.</title>
        <authorList>
            <person name="Puginier C."/>
            <person name="Libourel C."/>
            <person name="Otte J."/>
            <person name="Skaloud P."/>
            <person name="Haon M."/>
            <person name="Grisel S."/>
            <person name="Petersen M."/>
            <person name="Berrin J.G."/>
            <person name="Delaux P.M."/>
            <person name="Dal Grande F."/>
            <person name="Keller J."/>
        </authorList>
    </citation>
    <scope>NUCLEOTIDE SEQUENCE [LARGE SCALE GENOMIC DNA]</scope>
    <source>
        <strain evidence="8 9">SAG 2036</strain>
    </source>
</reference>